<keyword evidence="1" id="KW-0732">Signal</keyword>
<protein>
    <submittedName>
        <fullName evidence="3">DUF4189 domain-containing protein</fullName>
    </submittedName>
</protein>
<dbReference type="KEGG" id="xva:C7V42_13455"/>
<proteinExistence type="predicted"/>
<accession>A0AAE8F3N0</accession>
<dbReference type="AlphaFoldDB" id="A0AAE8F3N0"/>
<evidence type="ECO:0000313" key="3">
    <source>
        <dbReference type="EMBL" id="RNK98032.1"/>
    </source>
</evidence>
<feature type="domain" description="DUF4189" evidence="2">
    <location>
        <begin position="61"/>
        <end position="155"/>
    </location>
</feature>
<feature type="chain" id="PRO_5041929885" evidence="1">
    <location>
        <begin position="21"/>
        <end position="163"/>
    </location>
</feature>
<name>A0AAE8F3N0_XANVA</name>
<dbReference type="InterPro" id="IPR025240">
    <property type="entry name" value="DUF4189"/>
</dbReference>
<gene>
    <name evidence="3" type="ORF">C9386_19040</name>
</gene>
<comment type="caution">
    <text evidence="3">The sequence shown here is derived from an EMBL/GenBank/DDBJ whole genome shotgun (WGS) entry which is preliminary data.</text>
</comment>
<dbReference type="Proteomes" id="UP000284283">
    <property type="component" value="Unassembled WGS sequence"/>
</dbReference>
<organism evidence="3 4">
    <name type="scientific">Xanthomonas vasicola pv. vasculorum</name>
    <dbReference type="NCBI Taxonomy" id="325776"/>
    <lineage>
        <taxon>Bacteria</taxon>
        <taxon>Pseudomonadati</taxon>
        <taxon>Pseudomonadota</taxon>
        <taxon>Gammaproteobacteria</taxon>
        <taxon>Lysobacterales</taxon>
        <taxon>Lysobacteraceae</taxon>
        <taxon>Xanthomonas</taxon>
    </lineage>
</organism>
<feature type="signal peptide" evidence="1">
    <location>
        <begin position="1"/>
        <end position="20"/>
    </location>
</feature>
<reference evidence="3 4" key="1">
    <citation type="submission" date="2018-03" db="EMBL/GenBank/DDBJ databases">
        <authorList>
            <person name="Wu G."/>
        </authorList>
    </citation>
    <scope>NUCLEOTIDE SEQUENCE [LARGE SCALE GENOMIC DNA]</scope>
    <source>
        <strain evidence="3 4">SAM-118</strain>
    </source>
</reference>
<evidence type="ECO:0000256" key="1">
    <source>
        <dbReference type="SAM" id="SignalP"/>
    </source>
</evidence>
<evidence type="ECO:0000259" key="2">
    <source>
        <dbReference type="Pfam" id="PF13827"/>
    </source>
</evidence>
<dbReference type="Pfam" id="PF13827">
    <property type="entry name" value="DUF4189"/>
    <property type="match status" value="1"/>
</dbReference>
<sequence length="163" mass="17000">MTRSLLFFFACVCLINCASAQTACPAGVAPGSPQCGPDSGTSRGDIPAPAPRPTGEWIKTWGTIAGSNATGETGAVVGKLTREEAESAALRLCREGGATDCKVNLVFKNQCAALVATANKSFFQSAESDSIALRLARSDCDKYDGGDCKVIYSGCSDPIFKKY</sequence>
<evidence type="ECO:0000313" key="4">
    <source>
        <dbReference type="Proteomes" id="UP000284283"/>
    </source>
</evidence>
<dbReference type="EMBL" id="PYTT01000156">
    <property type="protein sequence ID" value="RNK98032.1"/>
    <property type="molecule type" value="Genomic_DNA"/>
</dbReference>
<dbReference type="RefSeq" id="WP_082337858.1">
    <property type="nucleotide sequence ID" value="NZ_CP025272.1"/>
</dbReference>